<dbReference type="GO" id="GO:0005886">
    <property type="term" value="C:plasma membrane"/>
    <property type="evidence" value="ECO:0007669"/>
    <property type="project" value="TreeGrafter"/>
</dbReference>
<dbReference type="PROSITE" id="PS51885">
    <property type="entry name" value="NEPRILYSIN"/>
    <property type="match status" value="1"/>
</dbReference>
<dbReference type="AlphaFoldDB" id="A0A6G5A0Y9"/>
<dbReference type="Gene3D" id="3.40.390.10">
    <property type="entry name" value="Collagenase (Catalytic Domain)"/>
    <property type="match status" value="1"/>
</dbReference>
<dbReference type="InterPro" id="IPR018497">
    <property type="entry name" value="Peptidase_M13_C"/>
</dbReference>
<dbReference type="InterPro" id="IPR024079">
    <property type="entry name" value="MetalloPept_cat_dom_sf"/>
</dbReference>
<dbReference type="InterPro" id="IPR000718">
    <property type="entry name" value="Peptidase_M13"/>
</dbReference>
<dbReference type="SUPFAM" id="SSF55486">
    <property type="entry name" value="Metalloproteases ('zincins'), catalytic domain"/>
    <property type="match status" value="1"/>
</dbReference>
<dbReference type="Pfam" id="PF01431">
    <property type="entry name" value="Peptidase_M13"/>
    <property type="match status" value="1"/>
</dbReference>
<organism evidence="2">
    <name type="scientific">Rhipicephalus microplus</name>
    <name type="common">Cattle tick</name>
    <name type="synonym">Boophilus microplus</name>
    <dbReference type="NCBI Taxonomy" id="6941"/>
    <lineage>
        <taxon>Eukaryota</taxon>
        <taxon>Metazoa</taxon>
        <taxon>Ecdysozoa</taxon>
        <taxon>Arthropoda</taxon>
        <taxon>Chelicerata</taxon>
        <taxon>Arachnida</taxon>
        <taxon>Acari</taxon>
        <taxon>Parasitiformes</taxon>
        <taxon>Ixodida</taxon>
        <taxon>Ixodoidea</taxon>
        <taxon>Ixodidae</taxon>
        <taxon>Rhipicephalinae</taxon>
        <taxon>Rhipicephalus</taxon>
        <taxon>Boophilus</taxon>
    </lineage>
</organism>
<dbReference type="PANTHER" id="PTHR11733">
    <property type="entry name" value="ZINC METALLOPROTEASE FAMILY M13 NEPRILYSIN-RELATED"/>
    <property type="match status" value="1"/>
</dbReference>
<accession>A0A6G5A0Y9</accession>
<dbReference type="GO" id="GO:0016485">
    <property type="term" value="P:protein processing"/>
    <property type="evidence" value="ECO:0007669"/>
    <property type="project" value="TreeGrafter"/>
</dbReference>
<protein>
    <submittedName>
        <fullName evidence="2">Putative peptidase family m13</fullName>
    </submittedName>
</protein>
<reference evidence="2" key="1">
    <citation type="submission" date="2020-03" db="EMBL/GenBank/DDBJ databases">
        <title>A transcriptome and proteome of the tick Rhipicephalus microplus shaped by the genetic composition of its hosts and developmental stage.</title>
        <authorList>
            <person name="Garcia G.R."/>
            <person name="Ribeiro J.M.C."/>
            <person name="Maruyama S.R."/>
            <person name="Gardinasse L.G."/>
            <person name="Nelson K."/>
            <person name="Ferreira B.R."/>
            <person name="Andrade T.G."/>
            <person name="Santos I.K.F.M."/>
        </authorList>
    </citation>
    <scope>NUCLEOTIDE SEQUENCE</scope>
    <source>
        <strain evidence="2">NSGR</strain>
        <tissue evidence="2">Salivary glands</tissue>
    </source>
</reference>
<feature type="domain" description="Peptidase M13 C-terminal" evidence="1">
    <location>
        <begin position="59"/>
        <end position="257"/>
    </location>
</feature>
<sequence>MNDDILNKLYQFVPKIGVGSSFVEHYFYLRENDRNQKLLKLTSTYINKSHEEVTLRSHAFFDEKTDTAGYPASSLVTHFRKPPIPRGVNYGTVGTIFGQILTSVIDRYKKEYRNGTVVKTTFWDDNTTQTFCKNSKCLNNSEQCSDKEGDCYSLSHQKLHDYIGLRVSHMALLRSKSNYTGPFLLPVATLNTEDKIFFTSFGTLYCPYRVNTRKPRKNNANGELVQERAYEEEFSFEDSLNEIVSIYNKFNETFNCTGRVNDTCKLIPTENNVNPGC</sequence>
<dbReference type="EMBL" id="GIKN01001547">
    <property type="protein sequence ID" value="NIE43820.1"/>
    <property type="molecule type" value="Transcribed_RNA"/>
</dbReference>
<dbReference type="PANTHER" id="PTHR11733:SF133">
    <property type="entry name" value="PHOSPHATE-REGULATING NEUTRAL ENDOPEPTIDASE PHEX"/>
    <property type="match status" value="1"/>
</dbReference>
<dbReference type="VEuPathDB" id="VectorBase:LOC119163894"/>
<evidence type="ECO:0000313" key="2">
    <source>
        <dbReference type="EMBL" id="NIE43820.1"/>
    </source>
</evidence>
<proteinExistence type="predicted"/>
<evidence type="ECO:0000259" key="1">
    <source>
        <dbReference type="Pfam" id="PF01431"/>
    </source>
</evidence>
<dbReference type="GO" id="GO:0004222">
    <property type="term" value="F:metalloendopeptidase activity"/>
    <property type="evidence" value="ECO:0007669"/>
    <property type="project" value="InterPro"/>
</dbReference>
<name>A0A6G5A0Y9_RHIMP</name>
<dbReference type="OrthoDB" id="6475849at2759"/>